<dbReference type="InterPro" id="IPR000504">
    <property type="entry name" value="RRM_dom"/>
</dbReference>
<dbReference type="InterPro" id="IPR035979">
    <property type="entry name" value="RBD_domain_sf"/>
</dbReference>
<dbReference type="InterPro" id="IPR012677">
    <property type="entry name" value="Nucleotide-bd_a/b_plait_sf"/>
</dbReference>
<accession>A0A976SK40</accession>
<reference evidence="3" key="1">
    <citation type="submission" date="2022-07" db="EMBL/GenBank/DDBJ databases">
        <title>Evaluation of T. orientalis genome assembly methods using nanopore sequencing and analysis of variation between genomes.</title>
        <authorList>
            <person name="Yam J."/>
            <person name="Micallef M.L."/>
            <person name="Liu M."/>
            <person name="Djordjevic S.P."/>
            <person name="Bogema D.R."/>
            <person name="Jenkins C."/>
        </authorList>
    </citation>
    <scope>NUCLEOTIDE SEQUENCE</scope>
    <source>
        <strain evidence="3">Fish Creek</strain>
    </source>
</reference>
<dbReference type="PROSITE" id="PS50102">
    <property type="entry name" value="RRM"/>
    <property type="match status" value="1"/>
</dbReference>
<protein>
    <recommendedName>
        <fullName evidence="2">RRM domain-containing protein</fullName>
    </recommendedName>
</protein>
<evidence type="ECO:0000256" key="1">
    <source>
        <dbReference type="PROSITE-ProRule" id="PRU00176"/>
    </source>
</evidence>
<evidence type="ECO:0000313" key="4">
    <source>
        <dbReference type="Proteomes" id="UP000244803"/>
    </source>
</evidence>
<dbReference type="AlphaFoldDB" id="A0A976SK40"/>
<proteinExistence type="predicted"/>
<dbReference type="GO" id="GO:0003723">
    <property type="term" value="F:RNA binding"/>
    <property type="evidence" value="ECO:0007669"/>
    <property type="project" value="UniProtKB-UniRule"/>
</dbReference>
<dbReference type="SUPFAM" id="SSF54928">
    <property type="entry name" value="RNA-binding domain, RBD"/>
    <property type="match status" value="1"/>
</dbReference>
<evidence type="ECO:0000259" key="2">
    <source>
        <dbReference type="PROSITE" id="PS50102"/>
    </source>
</evidence>
<sequence>MAISISSDGNLKSRLDLIDPLSRIFISNIPTKFSKAKLKKICEKYGGIEVYVFQDADCDMGWALVGFSSRRSVKKLIRHIHRSRVAVE</sequence>
<keyword evidence="1" id="KW-0694">RNA-binding</keyword>
<dbReference type="CDD" id="cd00590">
    <property type="entry name" value="RRM_SF"/>
    <property type="match status" value="1"/>
</dbReference>
<dbReference type="EMBL" id="CP056065">
    <property type="protein sequence ID" value="UVC54070.1"/>
    <property type="molecule type" value="Genomic_DNA"/>
</dbReference>
<feature type="domain" description="RRM" evidence="2">
    <location>
        <begin position="22"/>
        <end position="88"/>
    </location>
</feature>
<dbReference type="Proteomes" id="UP000244803">
    <property type="component" value="Chromosome 1"/>
</dbReference>
<gene>
    <name evidence="3" type="ORF">MACJ_003398</name>
</gene>
<evidence type="ECO:0000313" key="3">
    <source>
        <dbReference type="EMBL" id="UVC54070.1"/>
    </source>
</evidence>
<dbReference type="Pfam" id="PF00076">
    <property type="entry name" value="RRM_1"/>
    <property type="match status" value="1"/>
</dbReference>
<dbReference type="Gene3D" id="3.30.70.330">
    <property type="match status" value="1"/>
</dbReference>
<organism evidence="3 4">
    <name type="scientific">Theileria orientalis</name>
    <dbReference type="NCBI Taxonomy" id="68886"/>
    <lineage>
        <taxon>Eukaryota</taxon>
        <taxon>Sar</taxon>
        <taxon>Alveolata</taxon>
        <taxon>Apicomplexa</taxon>
        <taxon>Aconoidasida</taxon>
        <taxon>Piroplasmida</taxon>
        <taxon>Theileriidae</taxon>
        <taxon>Theileria</taxon>
    </lineage>
</organism>
<name>A0A976SK40_THEOR</name>